<keyword evidence="2" id="KW-1185">Reference proteome</keyword>
<evidence type="ECO:0000313" key="2">
    <source>
        <dbReference type="Proteomes" id="UP000177506"/>
    </source>
</evidence>
<evidence type="ECO:0000313" key="1">
    <source>
        <dbReference type="EMBL" id="OGX82518.1"/>
    </source>
</evidence>
<dbReference type="RefSeq" id="WP_070746527.1">
    <property type="nucleotide sequence ID" value="NZ_MDZA01000429.1"/>
</dbReference>
<name>A0A1G1SV79_9BACT</name>
<accession>A0A1G1SV79</accession>
<dbReference type="AlphaFoldDB" id="A0A1G1SV79"/>
<dbReference type="Proteomes" id="UP000177506">
    <property type="component" value="Unassembled WGS sequence"/>
</dbReference>
<dbReference type="Pfam" id="PF09965">
    <property type="entry name" value="DUF2199"/>
    <property type="match status" value="1"/>
</dbReference>
<comment type="caution">
    <text evidence="1">The sequence shown here is derived from an EMBL/GenBank/DDBJ whole genome shotgun (WGS) entry which is preliminary data.</text>
</comment>
<organism evidence="1 2">
    <name type="scientific">Hymenobacter coccineus</name>
    <dbReference type="NCBI Taxonomy" id="1908235"/>
    <lineage>
        <taxon>Bacteria</taxon>
        <taxon>Pseudomonadati</taxon>
        <taxon>Bacteroidota</taxon>
        <taxon>Cytophagia</taxon>
        <taxon>Cytophagales</taxon>
        <taxon>Hymenobacteraceae</taxon>
        <taxon>Hymenobacter</taxon>
    </lineage>
</organism>
<evidence type="ECO:0008006" key="3">
    <source>
        <dbReference type="Google" id="ProtNLM"/>
    </source>
</evidence>
<dbReference type="OrthoDB" id="4404538at2"/>
<dbReference type="InterPro" id="IPR018697">
    <property type="entry name" value="DUF2199"/>
</dbReference>
<dbReference type="EMBL" id="MDZA01000429">
    <property type="protein sequence ID" value="OGX82518.1"/>
    <property type="molecule type" value="Genomic_DNA"/>
</dbReference>
<reference evidence="1 2" key="1">
    <citation type="submission" date="2016-08" db="EMBL/GenBank/DDBJ databases">
        <title>Hymenobacter coccineus sp. nov., Hymenobacter lapidarius sp. nov. and Hymenobacter glacialis sp. nov., isolated from Antarctic soil.</title>
        <authorList>
            <person name="Sedlacek I."/>
            <person name="Kralova S."/>
            <person name="Kyrova K."/>
            <person name="Maslanova I."/>
            <person name="Stankova E."/>
            <person name="Vrbovska V."/>
            <person name="Nemec M."/>
            <person name="Bartak M."/>
            <person name="Svec P."/>
            <person name="Busse H.-J."/>
            <person name="Pantucek R."/>
        </authorList>
    </citation>
    <scope>NUCLEOTIDE SEQUENCE [LARGE SCALE GENOMIC DNA]</scope>
    <source>
        <strain evidence="1 2">CCM 8649</strain>
    </source>
</reference>
<protein>
    <recommendedName>
        <fullName evidence="3">DUF2199 domain-containing protein</fullName>
    </recommendedName>
</protein>
<proteinExistence type="predicted"/>
<gene>
    <name evidence="1" type="ORF">BEN49_13715</name>
</gene>
<sequence length="166" mass="19320">MQGFTCSRCGEFHEEMPLCFGAEFPDYYFSVPPEERADRVECTESLCVVDEAYFFIRGRVEIPIVDSAEVFCWNVWVSVSEENFLRTNERWNDLDRENEPAYFGWFQTVLPGYPDTLNIKAVAYTQKVGIIPQIEVIDEAHLLAVEQRQGITWQRVHELVEAAMHD</sequence>